<dbReference type="EMBL" id="JACHVQ010000001">
    <property type="protein sequence ID" value="MBB2890662.1"/>
    <property type="molecule type" value="Genomic_DNA"/>
</dbReference>
<keyword evidence="2" id="KW-1185">Reference proteome</keyword>
<dbReference type="InterPro" id="IPR011335">
    <property type="entry name" value="Restrct_endonuc-II-like"/>
</dbReference>
<evidence type="ECO:0000313" key="2">
    <source>
        <dbReference type="Proteomes" id="UP000559182"/>
    </source>
</evidence>
<name>A0A839N7M1_9MICO</name>
<sequence length="86" mass="10050">MLFTRLKLAVFVDGCFWHGCPTHATQPTANHDWWEQKLAGNRARDRDTDRRLQEAGWTVIRIWECTPLEEGVQVVERTITQAKTQQ</sequence>
<dbReference type="AlphaFoldDB" id="A0A839N7M1"/>
<keyword evidence="1" id="KW-0255">Endonuclease</keyword>
<evidence type="ECO:0000313" key="1">
    <source>
        <dbReference type="EMBL" id="MBB2890662.1"/>
    </source>
</evidence>
<keyword evidence="1" id="KW-0540">Nuclease</keyword>
<dbReference type="SUPFAM" id="SSF52980">
    <property type="entry name" value="Restriction endonuclease-like"/>
    <property type="match status" value="1"/>
</dbReference>
<dbReference type="Proteomes" id="UP000559182">
    <property type="component" value="Unassembled WGS sequence"/>
</dbReference>
<keyword evidence="1" id="KW-0378">Hydrolase</keyword>
<proteinExistence type="predicted"/>
<reference evidence="1 2" key="1">
    <citation type="submission" date="2020-08" db="EMBL/GenBank/DDBJ databases">
        <title>Sequencing the genomes of 1000 actinobacteria strains.</title>
        <authorList>
            <person name="Klenk H.-P."/>
        </authorList>
    </citation>
    <scope>NUCLEOTIDE SEQUENCE [LARGE SCALE GENOMIC DNA]</scope>
    <source>
        <strain evidence="1 2">DSM 105369</strain>
    </source>
</reference>
<gene>
    <name evidence="1" type="ORF">FHU39_000646</name>
</gene>
<dbReference type="GO" id="GO:0004519">
    <property type="term" value="F:endonuclease activity"/>
    <property type="evidence" value="ECO:0007669"/>
    <property type="project" value="UniProtKB-KW"/>
</dbReference>
<organism evidence="1 2">
    <name type="scientific">Flexivirga oryzae</name>
    <dbReference type="NCBI Taxonomy" id="1794944"/>
    <lineage>
        <taxon>Bacteria</taxon>
        <taxon>Bacillati</taxon>
        <taxon>Actinomycetota</taxon>
        <taxon>Actinomycetes</taxon>
        <taxon>Micrococcales</taxon>
        <taxon>Dermacoccaceae</taxon>
        <taxon>Flexivirga</taxon>
    </lineage>
</organism>
<dbReference type="Gene3D" id="3.40.960.10">
    <property type="entry name" value="VSR Endonuclease"/>
    <property type="match status" value="1"/>
</dbReference>
<accession>A0A839N7M1</accession>
<protein>
    <submittedName>
        <fullName evidence="1">DNA mismatch endonuclease Vsr</fullName>
    </submittedName>
</protein>
<comment type="caution">
    <text evidence="1">The sequence shown here is derived from an EMBL/GenBank/DDBJ whole genome shotgun (WGS) entry which is preliminary data.</text>
</comment>